<dbReference type="OrthoDB" id="9764467at2"/>
<proteinExistence type="predicted"/>
<sequence>MKLLQLHLVAFGPFTGRVLDFERSGPDAGCAPLLHLVCGPNEAGKSSMLRALCDLRFGIPHNSADNYRPEVTMQVGAVLLDGDGRPVALMRRKGRGQTLSYFDPATGAVDTSRSPAPQHEAALTAALTRPDFEAMFGLDHARLRWGGEQLLKGEGEVGAALFEASAGAKSIPAILSALDTRAREFFMPGSRARRGRLNEALSRLAEQRQLYKDALVRPKEWSDLNRRHEEAAAALRRLDEAVLEADRRLQLYTELRAVAPQLDEHDRAVDELQQLADAPLLPPSAAEDRARAQAQLDAALAGMADARRDIERLGAEVLSVDIDTVALAAAGAIERLAVAVQSAEPRRQQRVDAVSARRGLAAEAAALTATFDAGGAPMAAPDPTQVAVVEDTLRTLERAQQQHDAAAAQLEALAAPEHDPLDPLPPDTARAALQAALDGSRSLEQSGPALDTLQADTSTCERQLRQLLHRLQLADVEGLRQVRPLLPAELEVADMAAREAQVELRRIDTEDATLRADLQRVQGGLDRLAAQGELVTRLRVDEARARRDSAWALVRRAHVDRGLSPEAAAAEFARLHAGPGDVSVVAGFESALRLADHLSDLFSADTERATQIQLDSQRVRDMQAARVALAEQRRQAAQAADAAAAAWRARLAAAGLPDTSPAALREWQAELGDALRLADELDTLREQQRAQQARWAAAIDLLQRALDPLPGLGGHAPAPPTGEVPLAARLHTLQAAAARVKADLDQRALRIEGVKGQRVERERQRQLAAQRLAAAQGAVTQAQHALVPHLGWLQLTPAASASVVRARLRQLLRWRELQQALAAADAVIDGHDSALQLLELQASEVAALLGEAWVRGAASAPEQGGTAARLLVDRLQARLEGARHAAERRRALERGLAAAQAALAQHEQQAAAQQALLAQWVAAAGVDSAAQLPDAEARSQRRRDAARMAEEAQRKLRQASSRSVEELRRLLQGHDAAALEQQLRAAADARQALDEPVRQARQAEEAARRALAEIDTSDRAAQAREQMEQAMATVRSGLAPWARLRLAHALLDESLRRFRERAQGPMLSAASGYFARMTGGRYARLSSDDSGERPVLLAHRDDGARITVAQMSEGTRDQLYLALRLAALELHQASGQGMPLVLDDVLMTSDDVRAGRMLQALAAYARGGAGRQVLIFTHHPHLLDLACSSVDDGLLATHEL</sequence>
<name>A0A0G3BN17_9BURK</name>
<gene>
    <name evidence="3" type="ORF">AAW51_2687</name>
</gene>
<evidence type="ECO:0000256" key="1">
    <source>
        <dbReference type="SAM" id="Coils"/>
    </source>
</evidence>
<dbReference type="InterPro" id="IPR038734">
    <property type="entry name" value="YhaN_AAA"/>
</dbReference>
<keyword evidence="4" id="KW-1185">Reference proteome</keyword>
<dbReference type="AlphaFoldDB" id="A0A0G3BN17"/>
<dbReference type="InterPro" id="IPR027417">
    <property type="entry name" value="P-loop_NTPase"/>
</dbReference>
<accession>A0A0G3BN17</accession>
<organism evidence="3 4">
    <name type="scientific">Caldimonas brevitalea</name>
    <dbReference type="NCBI Taxonomy" id="413882"/>
    <lineage>
        <taxon>Bacteria</taxon>
        <taxon>Pseudomonadati</taxon>
        <taxon>Pseudomonadota</taxon>
        <taxon>Betaproteobacteria</taxon>
        <taxon>Burkholderiales</taxon>
        <taxon>Sphaerotilaceae</taxon>
        <taxon>Caldimonas</taxon>
    </lineage>
</organism>
<feature type="coiled-coil region" evidence="1">
    <location>
        <begin position="942"/>
        <end position="969"/>
    </location>
</feature>
<dbReference type="SUPFAM" id="SSF52540">
    <property type="entry name" value="P-loop containing nucleoside triphosphate hydrolases"/>
    <property type="match status" value="1"/>
</dbReference>
<dbReference type="PANTHER" id="PTHR41259">
    <property type="entry name" value="DOUBLE-STRAND BREAK REPAIR RAD50 ATPASE, PUTATIVE-RELATED"/>
    <property type="match status" value="1"/>
</dbReference>
<dbReference type="Pfam" id="PF13514">
    <property type="entry name" value="AAA_27"/>
    <property type="match status" value="1"/>
</dbReference>
<dbReference type="EMBL" id="CP011371">
    <property type="protein sequence ID" value="AKJ29378.1"/>
    <property type="molecule type" value="Genomic_DNA"/>
</dbReference>
<feature type="coiled-coil region" evidence="1">
    <location>
        <begin position="889"/>
        <end position="916"/>
    </location>
</feature>
<protein>
    <submittedName>
        <fullName evidence="3">DNA double-strand break repair Rad50 ATPase</fullName>
    </submittedName>
</protein>
<dbReference type="Proteomes" id="UP000035352">
    <property type="component" value="Chromosome"/>
</dbReference>
<evidence type="ECO:0000313" key="3">
    <source>
        <dbReference type="EMBL" id="AKJ29378.1"/>
    </source>
</evidence>
<dbReference type="RefSeq" id="WP_047195021.1">
    <property type="nucleotide sequence ID" value="NZ_CP011371.1"/>
</dbReference>
<keyword evidence="1" id="KW-0175">Coiled coil</keyword>
<dbReference type="STRING" id="413882.AAW51_2687"/>
<reference evidence="3 4" key="1">
    <citation type="submission" date="2015-05" db="EMBL/GenBank/DDBJ databases">
        <authorList>
            <person name="Tang B."/>
            <person name="Yu Y."/>
        </authorList>
    </citation>
    <scope>NUCLEOTIDE SEQUENCE [LARGE SCALE GENOMIC DNA]</scope>
    <source>
        <strain evidence="3 4">DSM 7029</strain>
    </source>
</reference>
<dbReference type="PANTHER" id="PTHR41259:SF1">
    <property type="entry name" value="DOUBLE-STRAND BREAK REPAIR RAD50 ATPASE, PUTATIVE-RELATED"/>
    <property type="match status" value="1"/>
</dbReference>
<dbReference type="Gene3D" id="3.40.50.300">
    <property type="entry name" value="P-loop containing nucleotide triphosphate hydrolases"/>
    <property type="match status" value="2"/>
</dbReference>
<dbReference type="KEGG" id="pbh:AAW51_2687"/>
<feature type="domain" description="YhaN AAA" evidence="2">
    <location>
        <begin position="1"/>
        <end position="221"/>
    </location>
</feature>
<evidence type="ECO:0000259" key="2">
    <source>
        <dbReference type="Pfam" id="PF13514"/>
    </source>
</evidence>
<evidence type="ECO:0000313" key="4">
    <source>
        <dbReference type="Proteomes" id="UP000035352"/>
    </source>
</evidence>